<comment type="caution">
    <text evidence="1">The sequence shown here is derived from an EMBL/GenBank/DDBJ whole genome shotgun (WGS) entry which is preliminary data.</text>
</comment>
<reference evidence="1 2" key="1">
    <citation type="submission" date="2011-01" db="EMBL/GenBank/DDBJ databases">
        <authorList>
            <person name="Muzny D."/>
            <person name="Qin X."/>
            <person name="Deng J."/>
            <person name="Jiang H."/>
            <person name="Liu Y."/>
            <person name="Qu J."/>
            <person name="Song X.-Z."/>
            <person name="Zhang L."/>
            <person name="Thornton R."/>
            <person name="Coyle M."/>
            <person name="Francisco L."/>
            <person name="Jackson L."/>
            <person name="Javaid M."/>
            <person name="Korchina V."/>
            <person name="Kovar C."/>
            <person name="Mata R."/>
            <person name="Mathew T."/>
            <person name="Ngo R."/>
            <person name="Nguyen L."/>
            <person name="Nguyen N."/>
            <person name="Okwuonu G."/>
            <person name="Ongeri F."/>
            <person name="Pham C."/>
            <person name="Simmons D."/>
            <person name="Wilczek-Boney K."/>
            <person name="Hale W."/>
            <person name="Jakkamsetti A."/>
            <person name="Pham P."/>
            <person name="Ruth R."/>
            <person name="San Lucas F."/>
            <person name="Warren J."/>
            <person name="Zhang J."/>
            <person name="Zhao Z."/>
            <person name="Zhou C."/>
            <person name="Zhu D."/>
            <person name="Lee S."/>
            <person name="Bess C."/>
            <person name="Blankenburg K."/>
            <person name="Forbes L."/>
            <person name="Fu Q."/>
            <person name="Gubbala S."/>
            <person name="Hirani K."/>
            <person name="Jayaseelan J.C."/>
            <person name="Lara F."/>
            <person name="Munidasa M."/>
            <person name="Palculict T."/>
            <person name="Patil S."/>
            <person name="Pu L.-L."/>
            <person name="Saada N."/>
            <person name="Tang L."/>
            <person name="Weissenberger G."/>
            <person name="Zhu Y."/>
            <person name="Hemphill L."/>
            <person name="Shang Y."/>
            <person name="Youmans B."/>
            <person name="Ayvaz T."/>
            <person name="Ross M."/>
            <person name="Santibanez J."/>
            <person name="Aqrawi P."/>
            <person name="Gross S."/>
            <person name="Joshi V."/>
            <person name="Fowler G."/>
            <person name="Nazareth L."/>
            <person name="Reid J."/>
            <person name="Worley K."/>
            <person name="Petrosino J."/>
            <person name="Highlander S."/>
            <person name="Gibbs R."/>
        </authorList>
    </citation>
    <scope>NUCLEOTIDE SEQUENCE [LARGE SCALE GENOMIC DNA]</scope>
    <source>
        <strain evidence="1 2">DSM 16608</strain>
    </source>
</reference>
<dbReference type="AlphaFoldDB" id="F0F8L1"/>
<evidence type="ECO:0000313" key="2">
    <source>
        <dbReference type="Proteomes" id="UP000005697"/>
    </source>
</evidence>
<dbReference type="STRING" id="888743.HMPREF9141_1928"/>
<protein>
    <submittedName>
        <fullName evidence="1">Uncharacterized protein</fullName>
    </submittedName>
</protein>
<dbReference type="Proteomes" id="UP000005697">
    <property type="component" value="Unassembled WGS sequence"/>
</dbReference>
<organism evidence="1 2">
    <name type="scientific">Prevotella multiformis DSM 16608</name>
    <dbReference type="NCBI Taxonomy" id="888743"/>
    <lineage>
        <taxon>Bacteria</taxon>
        <taxon>Pseudomonadati</taxon>
        <taxon>Bacteroidota</taxon>
        <taxon>Bacteroidia</taxon>
        <taxon>Bacteroidales</taxon>
        <taxon>Prevotellaceae</taxon>
        <taxon>Prevotella</taxon>
    </lineage>
</organism>
<dbReference type="HOGENOM" id="CLU_3187368_0_0_10"/>
<keyword evidence="2" id="KW-1185">Reference proteome</keyword>
<dbReference type="EMBL" id="AEWX01000027">
    <property type="protein sequence ID" value="EGC19388.1"/>
    <property type="molecule type" value="Genomic_DNA"/>
</dbReference>
<sequence length="46" mass="5302">MQVVGLLNIKKKRQEILELPNKYRPAAAIHCPRRSMPAAAFKDERI</sequence>
<name>F0F8L1_9BACT</name>
<evidence type="ECO:0000313" key="1">
    <source>
        <dbReference type="EMBL" id="EGC19388.1"/>
    </source>
</evidence>
<gene>
    <name evidence="1" type="ORF">HMPREF9141_1928</name>
</gene>
<accession>F0F8L1</accession>
<proteinExistence type="predicted"/>